<name>A0A9D1W7E1_9SPHI</name>
<proteinExistence type="predicted"/>
<feature type="transmembrane region" description="Helical" evidence="6">
    <location>
        <begin position="231"/>
        <end position="255"/>
    </location>
</feature>
<dbReference type="PANTHER" id="PTHR30294">
    <property type="entry name" value="MEMBRANE COMPONENT OF ABC TRANSPORTER YHHJ-RELATED"/>
    <property type="match status" value="1"/>
</dbReference>
<feature type="transmembrane region" description="Helical" evidence="6">
    <location>
        <begin position="21"/>
        <end position="42"/>
    </location>
</feature>
<dbReference type="InterPro" id="IPR051449">
    <property type="entry name" value="ABC-2_transporter_component"/>
</dbReference>
<reference evidence="8" key="2">
    <citation type="submission" date="2021-04" db="EMBL/GenBank/DDBJ databases">
        <authorList>
            <person name="Gilroy R."/>
        </authorList>
    </citation>
    <scope>NUCLEOTIDE SEQUENCE</scope>
    <source>
        <strain evidence="8">1719</strain>
    </source>
</reference>
<dbReference type="PANTHER" id="PTHR30294:SF29">
    <property type="entry name" value="MULTIDRUG ABC TRANSPORTER PERMEASE YBHS-RELATED"/>
    <property type="match status" value="1"/>
</dbReference>
<keyword evidence="4 6" id="KW-1133">Transmembrane helix</keyword>
<evidence type="ECO:0000256" key="3">
    <source>
        <dbReference type="ARBA" id="ARBA00022692"/>
    </source>
</evidence>
<comment type="caution">
    <text evidence="8">The sequence shown here is derived from an EMBL/GenBank/DDBJ whole genome shotgun (WGS) entry which is preliminary data.</text>
</comment>
<dbReference type="EMBL" id="DXEZ01000099">
    <property type="protein sequence ID" value="HIX54051.1"/>
    <property type="molecule type" value="Genomic_DNA"/>
</dbReference>
<accession>A0A9D1W7E1</accession>
<protein>
    <submittedName>
        <fullName evidence="8">ABC transporter permease</fullName>
    </submittedName>
</protein>
<dbReference type="InterPro" id="IPR013525">
    <property type="entry name" value="ABC2_TM"/>
</dbReference>
<keyword evidence="5 6" id="KW-0472">Membrane</keyword>
<dbReference type="SUPFAM" id="SSF53850">
    <property type="entry name" value="Periplasmic binding protein-like II"/>
    <property type="match status" value="1"/>
</dbReference>
<evidence type="ECO:0000259" key="7">
    <source>
        <dbReference type="Pfam" id="PF12698"/>
    </source>
</evidence>
<dbReference type="GO" id="GO:0140359">
    <property type="term" value="F:ABC-type transporter activity"/>
    <property type="evidence" value="ECO:0007669"/>
    <property type="project" value="InterPro"/>
</dbReference>
<feature type="transmembrane region" description="Helical" evidence="6">
    <location>
        <begin position="178"/>
        <end position="197"/>
    </location>
</feature>
<keyword evidence="3 6" id="KW-0812">Transmembrane</keyword>
<feature type="transmembrane region" description="Helical" evidence="6">
    <location>
        <begin position="363"/>
        <end position="384"/>
    </location>
</feature>
<dbReference type="Proteomes" id="UP000824156">
    <property type="component" value="Unassembled WGS sequence"/>
</dbReference>
<evidence type="ECO:0000256" key="1">
    <source>
        <dbReference type="ARBA" id="ARBA00004651"/>
    </source>
</evidence>
<dbReference type="AlphaFoldDB" id="A0A9D1W7E1"/>
<evidence type="ECO:0000313" key="9">
    <source>
        <dbReference type="Proteomes" id="UP000824156"/>
    </source>
</evidence>
<sequence>MNKTLIIIKREYLSRVKKKSFLLVTFLMPILFIGLYAAIIVLTMKSFENTHATVYVYDHGQDGVDELLENSKNLTFIKGEDDLAGRLAKLHSSKDNTGVLIISDDFYNSKSVEYISSNKPNVTIQSEIKKNLRKIVREKQYADLDIDLEKIQQVDDQVYLSAKEINLEGEAQDSHTNVAMFLAMGLSALVYIALMLYGTQVLRGVIEEKTNRIVEVIISSVKPFELMMGKIVGIALVGLTQFLLWIVLSIGLFTVGTTLFLNPESFQSLETAQMSSSMDSQMDTLPENIQEIIQAIDFPMILGSFALFFIGGYLLYSALFAAIGSAVDNETEANQFTLPVTMPLLLAYVLSFGVLVNDPHGPIAVWLSMIPLTSPIAMMVRIAFGVPIWEIAVSLTLLILGFILTTWIAGKIYRVGILMYGKKASFKEIFKWLKYNK</sequence>
<feature type="transmembrane region" description="Helical" evidence="6">
    <location>
        <begin position="391"/>
        <end position="410"/>
    </location>
</feature>
<gene>
    <name evidence="8" type="ORF">H9853_03425</name>
</gene>
<feature type="transmembrane region" description="Helical" evidence="6">
    <location>
        <begin position="336"/>
        <end position="357"/>
    </location>
</feature>
<reference evidence="8" key="1">
    <citation type="journal article" date="2021" name="PeerJ">
        <title>Extensive microbial diversity within the chicken gut microbiome revealed by metagenomics and culture.</title>
        <authorList>
            <person name="Gilroy R."/>
            <person name="Ravi A."/>
            <person name="Getino M."/>
            <person name="Pursley I."/>
            <person name="Horton D.L."/>
            <person name="Alikhan N.F."/>
            <person name="Baker D."/>
            <person name="Gharbi K."/>
            <person name="Hall N."/>
            <person name="Watson M."/>
            <person name="Adriaenssens E.M."/>
            <person name="Foster-Nyarko E."/>
            <person name="Jarju S."/>
            <person name="Secka A."/>
            <person name="Antonio M."/>
            <person name="Oren A."/>
            <person name="Chaudhuri R.R."/>
            <person name="La Ragione R."/>
            <person name="Hildebrand F."/>
            <person name="Pallen M.J."/>
        </authorList>
    </citation>
    <scope>NUCLEOTIDE SEQUENCE</scope>
    <source>
        <strain evidence="8">1719</strain>
    </source>
</reference>
<dbReference type="Gene3D" id="3.40.190.10">
    <property type="entry name" value="Periplasmic binding protein-like II"/>
    <property type="match status" value="1"/>
</dbReference>
<evidence type="ECO:0000256" key="4">
    <source>
        <dbReference type="ARBA" id="ARBA00022989"/>
    </source>
</evidence>
<comment type="subcellular location">
    <subcellularLocation>
        <location evidence="1">Cell membrane</location>
        <topology evidence="1">Multi-pass membrane protein</topology>
    </subcellularLocation>
</comment>
<evidence type="ECO:0000256" key="2">
    <source>
        <dbReference type="ARBA" id="ARBA00022475"/>
    </source>
</evidence>
<evidence type="ECO:0000256" key="5">
    <source>
        <dbReference type="ARBA" id="ARBA00023136"/>
    </source>
</evidence>
<dbReference type="Pfam" id="PF12698">
    <property type="entry name" value="ABC2_membrane_3"/>
    <property type="match status" value="1"/>
</dbReference>
<keyword evidence="2" id="KW-1003">Cell membrane</keyword>
<evidence type="ECO:0000313" key="8">
    <source>
        <dbReference type="EMBL" id="HIX54051.1"/>
    </source>
</evidence>
<organism evidence="8 9">
    <name type="scientific">Candidatus Sphingobacterium stercoripullorum</name>
    <dbReference type="NCBI Taxonomy" id="2838759"/>
    <lineage>
        <taxon>Bacteria</taxon>
        <taxon>Pseudomonadati</taxon>
        <taxon>Bacteroidota</taxon>
        <taxon>Sphingobacteriia</taxon>
        <taxon>Sphingobacteriales</taxon>
        <taxon>Sphingobacteriaceae</taxon>
        <taxon>Sphingobacterium</taxon>
    </lineage>
</organism>
<feature type="transmembrane region" description="Helical" evidence="6">
    <location>
        <begin position="301"/>
        <end position="324"/>
    </location>
</feature>
<dbReference type="GO" id="GO:0005886">
    <property type="term" value="C:plasma membrane"/>
    <property type="evidence" value="ECO:0007669"/>
    <property type="project" value="UniProtKB-SubCell"/>
</dbReference>
<evidence type="ECO:0000256" key="6">
    <source>
        <dbReference type="SAM" id="Phobius"/>
    </source>
</evidence>
<feature type="domain" description="ABC-2 type transporter transmembrane" evidence="7">
    <location>
        <begin position="19"/>
        <end position="409"/>
    </location>
</feature>